<feature type="binding site" evidence="9">
    <location>
        <position position="123"/>
    </location>
    <ligand>
        <name>NADPH</name>
        <dbReference type="ChEBI" id="CHEBI:57783"/>
    </ligand>
</feature>
<comment type="similarity">
    <text evidence="2 9">Belongs to the DXR family.</text>
</comment>
<evidence type="ECO:0000256" key="5">
    <source>
        <dbReference type="ARBA" id="ARBA00023002"/>
    </source>
</evidence>
<dbReference type="Gene3D" id="1.10.1740.10">
    <property type="match status" value="1"/>
</dbReference>
<dbReference type="SUPFAM" id="SSF69055">
    <property type="entry name" value="1-deoxy-D-xylulose-5-phosphate reductoisomerase, C-terminal domain"/>
    <property type="match status" value="1"/>
</dbReference>
<feature type="binding site" evidence="9">
    <location>
        <position position="149"/>
    </location>
    <ligand>
        <name>1-deoxy-D-xylulose 5-phosphate</name>
        <dbReference type="ChEBI" id="CHEBI:57792"/>
    </ligand>
</feature>
<evidence type="ECO:0000313" key="13">
    <source>
        <dbReference type="EMBL" id="KRS18309.1"/>
    </source>
</evidence>
<dbReference type="Proteomes" id="UP000051401">
    <property type="component" value="Unassembled WGS sequence"/>
</dbReference>
<dbReference type="STRING" id="540747.SAMN04488031_101689"/>
<dbReference type="InterPro" id="IPR003821">
    <property type="entry name" value="DXP_reductoisomerase"/>
</dbReference>
<feature type="binding site" evidence="9">
    <location>
        <position position="11"/>
    </location>
    <ligand>
        <name>NADPH</name>
        <dbReference type="ChEBI" id="CHEBI:57783"/>
    </ligand>
</feature>
<keyword evidence="7 9" id="KW-0414">Isoprene biosynthesis</keyword>
<feature type="binding site" evidence="9">
    <location>
        <position position="12"/>
    </location>
    <ligand>
        <name>NADPH</name>
        <dbReference type="ChEBI" id="CHEBI:57783"/>
    </ligand>
</feature>
<gene>
    <name evidence="9 14" type="primary">dxr</name>
    <name evidence="14" type="ORF">RIdsm_02655</name>
    <name evidence="13" type="ORF">XM52_09215</name>
</gene>
<dbReference type="GO" id="GO:0051484">
    <property type="term" value="P:isopentenyl diphosphate biosynthetic process, methylerythritol 4-phosphate pathway involved in terpenoid biosynthetic process"/>
    <property type="evidence" value="ECO:0007669"/>
    <property type="project" value="UniProtKB-ARBA"/>
</dbReference>
<feature type="binding site" evidence="9">
    <location>
        <position position="36"/>
    </location>
    <ligand>
        <name>NADPH</name>
        <dbReference type="ChEBI" id="CHEBI:57783"/>
    </ligand>
</feature>
<dbReference type="PANTHER" id="PTHR30525">
    <property type="entry name" value="1-DEOXY-D-XYLULOSE 5-PHOSPHATE REDUCTOISOMERASE"/>
    <property type="match status" value="1"/>
</dbReference>
<dbReference type="GO" id="GO:0030145">
    <property type="term" value="F:manganese ion binding"/>
    <property type="evidence" value="ECO:0007669"/>
    <property type="project" value="TreeGrafter"/>
</dbReference>
<evidence type="ECO:0000256" key="2">
    <source>
        <dbReference type="ARBA" id="ARBA00006825"/>
    </source>
</evidence>
<evidence type="ECO:0000313" key="16">
    <source>
        <dbReference type="Proteomes" id="UP000325785"/>
    </source>
</evidence>
<feature type="binding site" evidence="9">
    <location>
        <position position="149"/>
    </location>
    <ligand>
        <name>Mn(2+)</name>
        <dbReference type="ChEBI" id="CHEBI:29035"/>
    </ligand>
</feature>
<name>A0A0T5PB15_9RHOB</name>
<evidence type="ECO:0000259" key="10">
    <source>
        <dbReference type="Pfam" id="PF02670"/>
    </source>
</evidence>
<feature type="binding site" evidence="9">
    <location>
        <position position="148"/>
    </location>
    <ligand>
        <name>1-deoxy-D-xylulose 5-phosphate</name>
        <dbReference type="ChEBI" id="CHEBI:57792"/>
    </ligand>
</feature>
<dbReference type="FunFam" id="3.40.50.720:FF:000045">
    <property type="entry name" value="1-deoxy-D-xylulose 5-phosphate reductoisomerase"/>
    <property type="match status" value="1"/>
</dbReference>
<dbReference type="EMBL" id="LAXI01000004">
    <property type="protein sequence ID" value="KRS18309.1"/>
    <property type="molecule type" value="Genomic_DNA"/>
</dbReference>
<dbReference type="EC" id="1.1.1.267" evidence="9"/>
<comment type="cofactor">
    <cofactor evidence="9">
        <name>Mg(2+)</name>
        <dbReference type="ChEBI" id="CHEBI:18420"/>
    </cofactor>
    <cofactor evidence="9">
        <name>Mn(2+)</name>
        <dbReference type="ChEBI" id="CHEBI:29035"/>
    </cofactor>
</comment>
<dbReference type="EMBL" id="CP031598">
    <property type="protein sequence ID" value="QEW26849.1"/>
    <property type="molecule type" value="Genomic_DNA"/>
</dbReference>
<comment type="catalytic activity">
    <reaction evidence="8">
        <text>2-C-methyl-D-erythritol 4-phosphate + NADP(+) = 1-deoxy-D-xylulose 5-phosphate + NADPH + H(+)</text>
        <dbReference type="Rhea" id="RHEA:13717"/>
        <dbReference type="ChEBI" id="CHEBI:15378"/>
        <dbReference type="ChEBI" id="CHEBI:57783"/>
        <dbReference type="ChEBI" id="CHEBI:57792"/>
        <dbReference type="ChEBI" id="CHEBI:58262"/>
        <dbReference type="ChEBI" id="CHEBI:58349"/>
        <dbReference type="EC" id="1.1.1.267"/>
    </reaction>
    <physiologicalReaction direction="right-to-left" evidence="8">
        <dbReference type="Rhea" id="RHEA:13719"/>
    </physiologicalReaction>
</comment>
<dbReference type="InterPro" id="IPR026877">
    <property type="entry name" value="DXPR_C"/>
</dbReference>
<dbReference type="OrthoDB" id="9806546at2"/>
<dbReference type="SUPFAM" id="SSF55347">
    <property type="entry name" value="Glyceraldehyde-3-phosphate dehydrogenase-like, C-terminal domain"/>
    <property type="match status" value="1"/>
</dbReference>
<dbReference type="RefSeq" id="WP_057815527.1">
    <property type="nucleotide sequence ID" value="NZ_CP031598.1"/>
</dbReference>
<evidence type="ECO:0000256" key="6">
    <source>
        <dbReference type="ARBA" id="ARBA00023211"/>
    </source>
</evidence>
<dbReference type="SUPFAM" id="SSF51735">
    <property type="entry name" value="NAD(P)-binding Rossmann-fold domains"/>
    <property type="match status" value="1"/>
</dbReference>
<dbReference type="GO" id="GO:0030604">
    <property type="term" value="F:1-deoxy-D-xylulose-5-phosphate reductoisomerase activity"/>
    <property type="evidence" value="ECO:0007669"/>
    <property type="project" value="UniProtKB-UniRule"/>
</dbReference>
<feature type="binding site" evidence="9">
    <location>
        <position position="215"/>
    </location>
    <ligand>
        <name>1-deoxy-D-xylulose 5-phosphate</name>
        <dbReference type="ChEBI" id="CHEBI:57792"/>
    </ligand>
</feature>
<dbReference type="NCBIfam" id="TIGR00243">
    <property type="entry name" value="Dxr"/>
    <property type="match status" value="1"/>
</dbReference>
<feature type="binding site" evidence="9">
    <location>
        <position position="38"/>
    </location>
    <ligand>
        <name>NADPH</name>
        <dbReference type="ChEBI" id="CHEBI:57783"/>
    </ligand>
</feature>
<comment type="pathway">
    <text evidence="1 9">Isoprenoid biosynthesis; isopentenyl diphosphate biosynthesis via DXP pathway; isopentenyl diphosphate from 1-deoxy-D-xylulose 5-phosphate: step 1/6.</text>
</comment>
<protein>
    <recommendedName>
        <fullName evidence="9">1-deoxy-D-xylulose 5-phosphate reductoisomerase</fullName>
        <shortName evidence="9">DXP reductoisomerase</shortName>
        <ecNumber evidence="9">1.1.1.267</ecNumber>
    </recommendedName>
    <alternativeName>
        <fullName evidence="9">1-deoxyxylulose-5-phosphate reductoisomerase</fullName>
    </alternativeName>
    <alternativeName>
        <fullName evidence="9">2-C-methyl-D-erythritol 4-phosphate synthase</fullName>
    </alternativeName>
</protein>
<keyword evidence="15" id="KW-1185">Reference proteome</keyword>
<keyword evidence="6 9" id="KW-0464">Manganese</keyword>
<evidence type="ECO:0000313" key="14">
    <source>
        <dbReference type="EMBL" id="QEW26849.1"/>
    </source>
</evidence>
<keyword evidence="3 9" id="KW-0479">Metal-binding</keyword>
<evidence type="ECO:0000256" key="8">
    <source>
        <dbReference type="ARBA" id="ARBA00048543"/>
    </source>
</evidence>
<dbReference type="GO" id="GO:0016853">
    <property type="term" value="F:isomerase activity"/>
    <property type="evidence" value="ECO:0007669"/>
    <property type="project" value="UniProtKB-KW"/>
</dbReference>
<keyword evidence="4 9" id="KW-0521">NADP</keyword>
<evidence type="ECO:0000256" key="4">
    <source>
        <dbReference type="ARBA" id="ARBA00022857"/>
    </source>
</evidence>
<keyword evidence="13" id="KW-0413">Isomerase</keyword>
<dbReference type="Gene3D" id="3.40.50.720">
    <property type="entry name" value="NAD(P)-binding Rossmann-like Domain"/>
    <property type="match status" value="1"/>
</dbReference>
<feature type="binding site" evidence="9">
    <location>
        <position position="122"/>
    </location>
    <ligand>
        <name>1-deoxy-D-xylulose 5-phosphate</name>
        <dbReference type="ChEBI" id="CHEBI:57792"/>
    </ligand>
</feature>
<organism evidence="13 15">
    <name type="scientific">Roseovarius indicus</name>
    <dbReference type="NCBI Taxonomy" id="540747"/>
    <lineage>
        <taxon>Bacteria</taxon>
        <taxon>Pseudomonadati</taxon>
        <taxon>Pseudomonadota</taxon>
        <taxon>Alphaproteobacteria</taxon>
        <taxon>Rhodobacterales</taxon>
        <taxon>Roseobacteraceae</taxon>
        <taxon>Roseovarius</taxon>
    </lineage>
</organism>
<keyword evidence="9" id="KW-0460">Magnesium</keyword>
<comment type="function">
    <text evidence="9">Catalyzes the NADPH-dependent rearrangement and reduction of 1-deoxy-D-xylulose-5-phosphate (DXP) to 2-C-methyl-D-erythritol 4-phosphate (MEP).</text>
</comment>
<evidence type="ECO:0000259" key="12">
    <source>
        <dbReference type="Pfam" id="PF13288"/>
    </source>
</evidence>
<dbReference type="InterPro" id="IPR013512">
    <property type="entry name" value="DXP_reductoisomerase_N"/>
</dbReference>
<feature type="binding site" evidence="9">
    <location>
        <position position="209"/>
    </location>
    <ligand>
        <name>1-deoxy-D-xylulose 5-phosphate</name>
        <dbReference type="ChEBI" id="CHEBI:57792"/>
    </ligand>
</feature>
<dbReference type="PANTHER" id="PTHR30525:SF0">
    <property type="entry name" value="1-DEOXY-D-XYLULOSE 5-PHOSPHATE REDUCTOISOMERASE, CHLOROPLASTIC"/>
    <property type="match status" value="1"/>
</dbReference>
<feature type="binding site" evidence="9">
    <location>
        <position position="173"/>
    </location>
    <ligand>
        <name>1-deoxy-D-xylulose 5-phosphate</name>
        <dbReference type="ChEBI" id="CHEBI:57792"/>
    </ligand>
</feature>
<feature type="domain" description="DXP reductoisomerase C-terminal" evidence="12">
    <location>
        <begin position="259"/>
        <end position="379"/>
    </location>
</feature>
<dbReference type="InterPro" id="IPR013644">
    <property type="entry name" value="DXP_reductoisomerase_C"/>
</dbReference>
<dbReference type="HAMAP" id="MF_00183">
    <property type="entry name" value="DXP_reductoisom"/>
    <property type="match status" value="1"/>
</dbReference>
<feature type="binding site" evidence="9">
    <location>
        <position position="196"/>
    </location>
    <ligand>
        <name>1-deoxy-D-xylulose 5-phosphate</name>
        <dbReference type="ChEBI" id="CHEBI:57792"/>
    </ligand>
</feature>
<evidence type="ECO:0000256" key="1">
    <source>
        <dbReference type="ARBA" id="ARBA00005094"/>
    </source>
</evidence>
<dbReference type="InterPro" id="IPR036169">
    <property type="entry name" value="DXPR_C_sf"/>
</dbReference>
<dbReference type="PIRSF" id="PIRSF006205">
    <property type="entry name" value="Dxp_reductismrs"/>
    <property type="match status" value="1"/>
</dbReference>
<feature type="domain" description="1-deoxy-D-xylulose 5-phosphate reductoisomerase C-terminal" evidence="11">
    <location>
        <begin position="143"/>
        <end position="226"/>
    </location>
</feature>
<reference evidence="14 16" key="2">
    <citation type="submission" date="2018-08" db="EMBL/GenBank/DDBJ databases">
        <title>Genetic Globetrotter - A new plasmid hitch-hiking vast phylogenetic and geographic distances.</title>
        <authorList>
            <person name="Vollmers J."/>
            <person name="Petersen J."/>
        </authorList>
    </citation>
    <scope>NUCLEOTIDE SEQUENCE [LARGE SCALE GENOMIC DNA]</scope>
    <source>
        <strain evidence="14 16">DSM 26383</strain>
    </source>
</reference>
<dbReference type="PATRIC" id="fig|540747.5.peg.4638"/>
<dbReference type="UniPathway" id="UPA00056">
    <property type="reaction ID" value="UER00092"/>
</dbReference>
<feature type="binding site" evidence="9">
    <location>
        <position position="121"/>
    </location>
    <ligand>
        <name>NADPH</name>
        <dbReference type="ChEBI" id="CHEBI:57783"/>
    </ligand>
</feature>
<proteinExistence type="inferred from homology"/>
<feature type="binding site" evidence="9">
    <location>
        <position position="147"/>
    </location>
    <ligand>
        <name>Mn(2+)</name>
        <dbReference type="ChEBI" id="CHEBI:29035"/>
    </ligand>
</feature>
<evidence type="ECO:0000256" key="9">
    <source>
        <dbReference type="HAMAP-Rule" id="MF_00183"/>
    </source>
</evidence>
<feature type="binding site" evidence="9">
    <location>
        <position position="202"/>
    </location>
    <ligand>
        <name>NADPH</name>
        <dbReference type="ChEBI" id="CHEBI:57783"/>
    </ligand>
</feature>
<evidence type="ECO:0000313" key="15">
    <source>
        <dbReference type="Proteomes" id="UP000051401"/>
    </source>
</evidence>
<evidence type="ECO:0000259" key="11">
    <source>
        <dbReference type="Pfam" id="PF08436"/>
    </source>
</evidence>
<feature type="binding site" evidence="9">
    <location>
        <position position="218"/>
    </location>
    <ligand>
        <name>Mn(2+)</name>
        <dbReference type="ChEBI" id="CHEBI:29035"/>
    </ligand>
</feature>
<dbReference type="Pfam" id="PF13288">
    <property type="entry name" value="DXPR_C"/>
    <property type="match status" value="1"/>
</dbReference>
<dbReference type="Pfam" id="PF08436">
    <property type="entry name" value="DXP_redisom_C"/>
    <property type="match status" value="1"/>
</dbReference>
<dbReference type="Proteomes" id="UP000325785">
    <property type="component" value="Chromosome"/>
</dbReference>
<dbReference type="InterPro" id="IPR036291">
    <property type="entry name" value="NAD(P)-bd_dom_sf"/>
</dbReference>
<accession>A0A0T5PB15</accession>
<feature type="domain" description="1-deoxy-D-xylulose 5-phosphate reductoisomerase N-terminal" evidence="10">
    <location>
        <begin position="4"/>
        <end position="129"/>
    </location>
</feature>
<sequence length="390" mass="42249">MKRISILGSTGSIGQNTIDLVRRDPAAFQVVALTGGQNIDQLARDAKELKAEVAVTADDARLDDLRTALKGTKIEAAAGAEALIEAAQRPAHWVMSAIVGSAGLRPGLAALEQGATLALANKESLVAAGPLVMKTARTNGARILPVDSEHSAIFQALRGEDSAAVTRIIITASGGAFRDWPLEDLERATPEQAATHPNWDMGQRITIDSASMFNKALEMIEAREFFGFAPNQIEVLIHPESLVHAMVAYCDGGIIAHVGPHDMRHAIGHAMYWPERYPLPVEQLNLAAVGQLNFHEPDLRRYPVLRLAREVMDERGFSGAIFNAAKERALDHFIAGHIGFCDMCDIVEEVLARLSSEDSLNSAGFTLETVLEADQLARARADDVVKERTR</sequence>
<dbReference type="GO" id="GO:0070402">
    <property type="term" value="F:NADPH binding"/>
    <property type="evidence" value="ECO:0007669"/>
    <property type="project" value="InterPro"/>
</dbReference>
<dbReference type="KEGG" id="rid:RIdsm_02655"/>
<dbReference type="Pfam" id="PF02670">
    <property type="entry name" value="DXP_reductoisom"/>
    <property type="match status" value="1"/>
</dbReference>
<dbReference type="AlphaFoldDB" id="A0A0T5PB15"/>
<comment type="caution">
    <text evidence="9">Lacks conserved residue(s) required for the propagation of feature annotation.</text>
</comment>
<feature type="binding site" evidence="9">
    <location>
        <position position="10"/>
    </location>
    <ligand>
        <name>NADPH</name>
        <dbReference type="ChEBI" id="CHEBI:57783"/>
    </ligand>
</feature>
<feature type="binding site" evidence="9">
    <location>
        <position position="218"/>
    </location>
    <ligand>
        <name>1-deoxy-D-xylulose 5-phosphate</name>
        <dbReference type="ChEBI" id="CHEBI:57792"/>
    </ligand>
</feature>
<evidence type="ECO:0000256" key="7">
    <source>
        <dbReference type="ARBA" id="ARBA00023229"/>
    </source>
</evidence>
<feature type="binding site" evidence="9">
    <location>
        <position position="13"/>
    </location>
    <ligand>
        <name>NADPH</name>
        <dbReference type="ChEBI" id="CHEBI:57783"/>
    </ligand>
</feature>
<reference evidence="13 15" key="1">
    <citation type="submission" date="2015-04" db="EMBL/GenBank/DDBJ databases">
        <title>The draft genome sequence of Roseovarius indicus B108T.</title>
        <authorList>
            <person name="Li G."/>
            <person name="Lai Q."/>
            <person name="Shao Z."/>
            <person name="Yan P."/>
        </authorList>
    </citation>
    <scope>NUCLEOTIDE SEQUENCE [LARGE SCALE GENOMIC DNA]</scope>
    <source>
        <strain evidence="13 15">B108</strain>
    </source>
</reference>
<feature type="binding site" evidence="9">
    <location>
        <position position="214"/>
    </location>
    <ligand>
        <name>1-deoxy-D-xylulose 5-phosphate</name>
        <dbReference type="ChEBI" id="CHEBI:57792"/>
    </ligand>
</feature>
<evidence type="ECO:0000256" key="3">
    <source>
        <dbReference type="ARBA" id="ARBA00022723"/>
    </source>
</evidence>
<keyword evidence="5 9" id="KW-0560">Oxidoreductase</keyword>